<sequence length="144" mass="16450">MNPYAQNSPVRDHNDGTWVRKDKNINNQKSQKLFGTNEPNLTPLEKDELNLMNTITDLSKKGTTGINKDVNTTTPTTPNNDTDVVEVRYKHKKKSRPLVIANNNTSTTSTLKAEKKILLFATRFDPDTTDEDIKKHIGTRKWKR</sequence>
<proteinExistence type="predicted"/>
<evidence type="ECO:0000256" key="1">
    <source>
        <dbReference type="SAM" id="MobiDB-lite"/>
    </source>
</evidence>
<organism evidence="2 3">
    <name type="scientific">Zophobas morio</name>
    <dbReference type="NCBI Taxonomy" id="2755281"/>
    <lineage>
        <taxon>Eukaryota</taxon>
        <taxon>Metazoa</taxon>
        <taxon>Ecdysozoa</taxon>
        <taxon>Arthropoda</taxon>
        <taxon>Hexapoda</taxon>
        <taxon>Insecta</taxon>
        <taxon>Pterygota</taxon>
        <taxon>Neoptera</taxon>
        <taxon>Endopterygota</taxon>
        <taxon>Coleoptera</taxon>
        <taxon>Polyphaga</taxon>
        <taxon>Cucujiformia</taxon>
        <taxon>Tenebrionidae</taxon>
        <taxon>Zophobas</taxon>
    </lineage>
</organism>
<feature type="compositionally biased region" description="Basic and acidic residues" evidence="1">
    <location>
        <begin position="10"/>
        <end position="20"/>
    </location>
</feature>
<protein>
    <submittedName>
        <fullName evidence="2">Uncharacterized protein</fullName>
    </submittedName>
</protein>
<dbReference type="Proteomes" id="UP001168821">
    <property type="component" value="Unassembled WGS sequence"/>
</dbReference>
<gene>
    <name evidence="2" type="ORF">Zmor_026954</name>
</gene>
<evidence type="ECO:0000313" key="3">
    <source>
        <dbReference type="Proteomes" id="UP001168821"/>
    </source>
</evidence>
<evidence type="ECO:0000313" key="2">
    <source>
        <dbReference type="EMBL" id="KAJ3644288.1"/>
    </source>
</evidence>
<dbReference type="EMBL" id="JALNTZ010000008">
    <property type="protein sequence ID" value="KAJ3644288.1"/>
    <property type="molecule type" value="Genomic_DNA"/>
</dbReference>
<name>A0AA38M602_9CUCU</name>
<feature type="region of interest" description="Disordered" evidence="1">
    <location>
        <begin position="1"/>
        <end position="20"/>
    </location>
</feature>
<keyword evidence="3" id="KW-1185">Reference proteome</keyword>
<reference evidence="2" key="1">
    <citation type="journal article" date="2023" name="G3 (Bethesda)">
        <title>Whole genome assemblies of Zophobas morio and Tenebrio molitor.</title>
        <authorList>
            <person name="Kaur S."/>
            <person name="Stinson S.A."/>
            <person name="diCenzo G.C."/>
        </authorList>
    </citation>
    <scope>NUCLEOTIDE SEQUENCE</scope>
    <source>
        <strain evidence="2">QUZm001</strain>
    </source>
</reference>
<feature type="region of interest" description="Disordered" evidence="1">
    <location>
        <begin position="59"/>
        <end position="82"/>
    </location>
</feature>
<feature type="compositionally biased region" description="Low complexity" evidence="1">
    <location>
        <begin position="69"/>
        <end position="82"/>
    </location>
</feature>
<dbReference type="AlphaFoldDB" id="A0AA38M602"/>
<accession>A0AA38M602</accession>
<comment type="caution">
    <text evidence="2">The sequence shown here is derived from an EMBL/GenBank/DDBJ whole genome shotgun (WGS) entry which is preliminary data.</text>
</comment>